<evidence type="ECO:0000256" key="8">
    <source>
        <dbReference type="ARBA" id="ARBA00038408"/>
    </source>
</evidence>
<dbReference type="EMBL" id="AP025592">
    <property type="protein sequence ID" value="BDG07121.1"/>
    <property type="molecule type" value="Genomic_DNA"/>
</dbReference>
<dbReference type="InterPro" id="IPR027304">
    <property type="entry name" value="Trigger_fact/SurA_dom_sf"/>
</dbReference>
<dbReference type="InterPro" id="IPR046357">
    <property type="entry name" value="PPIase_dom_sf"/>
</dbReference>
<dbReference type="PROSITE" id="PS01096">
    <property type="entry name" value="PPIC_PPIASE_1"/>
    <property type="match status" value="1"/>
</dbReference>
<dbReference type="Gene3D" id="3.10.50.40">
    <property type="match status" value="2"/>
</dbReference>
<keyword evidence="3" id="KW-0997">Cell inner membrane</keyword>
<dbReference type="PANTHER" id="PTHR47529">
    <property type="entry name" value="PEPTIDYL-PROLYL CIS-TRANS ISOMERASE D"/>
    <property type="match status" value="1"/>
</dbReference>
<protein>
    <recommendedName>
        <fullName evidence="9">Periplasmic chaperone PpiD</fullName>
    </recommendedName>
    <alternativeName>
        <fullName evidence="10">Periplasmic folding chaperone</fullName>
    </alternativeName>
</protein>
<evidence type="ECO:0000256" key="3">
    <source>
        <dbReference type="ARBA" id="ARBA00022519"/>
    </source>
</evidence>
<comment type="similarity">
    <text evidence="8">Belongs to the PpiD chaperone family.</text>
</comment>
<keyword evidence="5 12" id="KW-1133">Transmembrane helix</keyword>
<keyword evidence="7" id="KW-0143">Chaperone</keyword>
<dbReference type="Pfam" id="PF13624">
    <property type="entry name" value="SurA_N_3"/>
    <property type="match status" value="1"/>
</dbReference>
<evidence type="ECO:0000256" key="12">
    <source>
        <dbReference type="SAM" id="Phobius"/>
    </source>
</evidence>
<dbReference type="Proteomes" id="UP001162734">
    <property type="component" value="Chromosome"/>
</dbReference>
<keyword evidence="15" id="KW-1185">Reference proteome</keyword>
<dbReference type="RefSeq" id="WP_248343726.1">
    <property type="nucleotide sequence ID" value="NZ_AP025592.1"/>
</dbReference>
<keyword evidence="2" id="KW-1003">Cell membrane</keyword>
<keyword evidence="11" id="KW-0413">Isomerase</keyword>
<evidence type="ECO:0000256" key="1">
    <source>
        <dbReference type="ARBA" id="ARBA00004382"/>
    </source>
</evidence>
<organism evidence="14 15">
    <name type="scientific">Anaeromyxobacter paludicola</name>
    <dbReference type="NCBI Taxonomy" id="2918171"/>
    <lineage>
        <taxon>Bacteria</taxon>
        <taxon>Pseudomonadati</taxon>
        <taxon>Myxococcota</taxon>
        <taxon>Myxococcia</taxon>
        <taxon>Myxococcales</taxon>
        <taxon>Cystobacterineae</taxon>
        <taxon>Anaeromyxobacteraceae</taxon>
        <taxon>Anaeromyxobacter</taxon>
    </lineage>
</organism>
<evidence type="ECO:0000256" key="2">
    <source>
        <dbReference type="ARBA" id="ARBA00022475"/>
    </source>
</evidence>
<evidence type="ECO:0000256" key="10">
    <source>
        <dbReference type="ARBA" id="ARBA00042775"/>
    </source>
</evidence>
<feature type="domain" description="PpiC" evidence="13">
    <location>
        <begin position="241"/>
        <end position="343"/>
    </location>
</feature>
<evidence type="ECO:0000256" key="7">
    <source>
        <dbReference type="ARBA" id="ARBA00023186"/>
    </source>
</evidence>
<dbReference type="PANTHER" id="PTHR47529:SF1">
    <property type="entry name" value="PERIPLASMIC CHAPERONE PPID"/>
    <property type="match status" value="1"/>
</dbReference>
<keyword evidence="4 12" id="KW-0812">Transmembrane</keyword>
<evidence type="ECO:0000313" key="14">
    <source>
        <dbReference type="EMBL" id="BDG07121.1"/>
    </source>
</evidence>
<evidence type="ECO:0000256" key="6">
    <source>
        <dbReference type="ARBA" id="ARBA00023136"/>
    </source>
</evidence>
<accession>A0ABM7X5M6</accession>
<dbReference type="InterPro" id="IPR023058">
    <property type="entry name" value="PPIase_PpiC_CS"/>
</dbReference>
<dbReference type="InterPro" id="IPR000297">
    <property type="entry name" value="PPIase_PpiC"/>
</dbReference>
<keyword evidence="6 12" id="KW-0472">Membrane</keyword>
<feature type="transmembrane region" description="Helical" evidence="12">
    <location>
        <begin position="12"/>
        <end position="30"/>
    </location>
</feature>
<proteinExistence type="inferred from homology"/>
<evidence type="ECO:0000313" key="15">
    <source>
        <dbReference type="Proteomes" id="UP001162734"/>
    </source>
</evidence>
<dbReference type="PROSITE" id="PS50198">
    <property type="entry name" value="PPIC_PPIASE_2"/>
    <property type="match status" value="1"/>
</dbReference>
<reference evidence="15" key="1">
    <citation type="journal article" date="2022" name="Int. J. Syst. Evol. Microbiol.">
        <title>Anaeromyxobacter oryzae sp. nov., Anaeromyxobacter diazotrophicus sp. nov. and Anaeromyxobacter paludicola sp. nov., isolated from paddy soils.</title>
        <authorList>
            <person name="Itoh H."/>
            <person name="Xu Z."/>
            <person name="Mise K."/>
            <person name="Masuda Y."/>
            <person name="Ushijima N."/>
            <person name="Hayakawa C."/>
            <person name="Shiratori Y."/>
            <person name="Senoo K."/>
        </authorList>
    </citation>
    <scope>NUCLEOTIDE SEQUENCE [LARGE SCALE GENOMIC DNA]</scope>
    <source>
        <strain evidence="15">Red630</strain>
    </source>
</reference>
<evidence type="ECO:0000256" key="4">
    <source>
        <dbReference type="ARBA" id="ARBA00022692"/>
    </source>
</evidence>
<sequence>MLDILRANARSVLTYVLFGIIIVVFVVSFGPGSRGCSGGSASAPAWAAKVNGTTITAADFDQHYAQLFRLYQARAGQAFSRELADQLGLRKVAMDQLVERELVLQQADAHGVAVSDDELSRAVKENPAFQTDGRFDYDLYKRAVTNYFGSPAKYEERLRRDLAYGKMLALLRETSKVSDDEVKEAWLSESDRVNLEFVRFPYAALKTEQKPTDAQAQAFMAANGPRIEKFYKDNTARYDLKKRVRARHILVKADEAAGKAVDEDAKKKADAIKARIEKGEDFAKVAQETSDDPGSKDRGGELGFFGQGVMAKPFEDAAFGAKPGAVVGPTRTRFGWHVLQVEEVQEPKVIPLEQARADIARELLQGDLARKAAEARAAEALATAKKTGKPLAELFPAAKEAKSPLEQVAAESTGLFGATAAAVPRVGPSPELEADAFKASAGQLLPRVYETPQGTVVAQVKDRQRPDPAQFEAQKQDLAARLRDRKESQAEQAWVKALRAQAKVKVNDAFTRGNVPAPNVELD</sequence>
<evidence type="ECO:0000256" key="11">
    <source>
        <dbReference type="PROSITE-ProRule" id="PRU00278"/>
    </source>
</evidence>
<keyword evidence="11" id="KW-0697">Rotamase</keyword>
<name>A0ABM7X5M6_9BACT</name>
<evidence type="ECO:0000256" key="9">
    <source>
        <dbReference type="ARBA" id="ARBA00040743"/>
    </source>
</evidence>
<dbReference type="InterPro" id="IPR052029">
    <property type="entry name" value="PpiD_chaperone"/>
</dbReference>
<comment type="subcellular location">
    <subcellularLocation>
        <location evidence="1">Cell inner membrane</location>
        <topology evidence="1">Single-pass type II membrane protein</topology>
        <orientation evidence="1">Periplasmic side</orientation>
    </subcellularLocation>
</comment>
<evidence type="ECO:0000256" key="5">
    <source>
        <dbReference type="ARBA" id="ARBA00022989"/>
    </source>
</evidence>
<gene>
    <name evidence="14" type="ORF">AMPC_02340</name>
</gene>
<dbReference type="Gene3D" id="1.10.4030.10">
    <property type="entry name" value="Porin chaperone SurA, peptide-binding domain"/>
    <property type="match status" value="1"/>
</dbReference>
<dbReference type="SUPFAM" id="SSF109998">
    <property type="entry name" value="Triger factor/SurA peptide-binding domain-like"/>
    <property type="match status" value="1"/>
</dbReference>
<evidence type="ECO:0000259" key="13">
    <source>
        <dbReference type="PROSITE" id="PS50198"/>
    </source>
</evidence>
<dbReference type="Pfam" id="PF13616">
    <property type="entry name" value="Rotamase_3"/>
    <property type="match status" value="1"/>
</dbReference>
<dbReference type="SUPFAM" id="SSF54534">
    <property type="entry name" value="FKBP-like"/>
    <property type="match status" value="1"/>
</dbReference>